<accession>A0A9Q0I7V8</accession>
<evidence type="ECO:0000256" key="1">
    <source>
        <dbReference type="ARBA" id="ARBA00004167"/>
    </source>
</evidence>
<evidence type="ECO:0000256" key="3">
    <source>
        <dbReference type="ARBA" id="ARBA00022448"/>
    </source>
</evidence>
<sequence length="134" mass="13876">MNGSSTLPPDYETLRIGGLTLAGLIVFLSVILLAGNKIRNCGRSKPGREGALWKDHRKEDFATAATISITIPAPLYTPPTPSLIGTQTPPPSTLPPPNATPMPAAVQAASEMAMTVMLAAAASSSQLVAWPSPS</sequence>
<feature type="transmembrane region" description="Helical" evidence="7">
    <location>
        <begin position="16"/>
        <end position="35"/>
    </location>
</feature>
<keyword evidence="7" id="KW-1133">Transmembrane helix</keyword>
<keyword evidence="4 7" id="KW-0812">Transmembrane</keyword>
<keyword evidence="10" id="KW-1185">Reference proteome</keyword>
<evidence type="ECO:0000256" key="6">
    <source>
        <dbReference type="ARBA" id="ARBA00023136"/>
    </source>
</evidence>
<evidence type="ECO:0000256" key="5">
    <source>
        <dbReference type="ARBA" id="ARBA00023065"/>
    </source>
</evidence>
<name>A0A9Q0I7V8_9TELE</name>
<evidence type="ECO:0000256" key="2">
    <source>
        <dbReference type="ARBA" id="ARBA00005948"/>
    </source>
</evidence>
<dbReference type="GO" id="GO:0043269">
    <property type="term" value="P:regulation of monoatomic ion transport"/>
    <property type="evidence" value="ECO:0007669"/>
    <property type="project" value="InterPro"/>
</dbReference>
<dbReference type="OrthoDB" id="8430468at2759"/>
<dbReference type="GO" id="GO:0099106">
    <property type="term" value="F:ion channel regulator activity"/>
    <property type="evidence" value="ECO:0007669"/>
    <property type="project" value="InterPro"/>
</dbReference>
<evidence type="ECO:0000256" key="4">
    <source>
        <dbReference type="ARBA" id="ARBA00022692"/>
    </source>
</evidence>
<keyword evidence="6 7" id="KW-0472">Membrane</keyword>
<dbReference type="EMBL" id="JANIIK010000114">
    <property type="protein sequence ID" value="KAJ3590262.1"/>
    <property type="molecule type" value="Genomic_DNA"/>
</dbReference>
<reference evidence="9" key="1">
    <citation type="submission" date="2022-07" db="EMBL/GenBank/DDBJ databases">
        <title>Chromosome-level genome of Muraenolepis orangiensis.</title>
        <authorList>
            <person name="Kim J."/>
        </authorList>
    </citation>
    <scope>NUCLEOTIDE SEQUENCE</scope>
    <source>
        <strain evidence="9">KU_S4_2022</strain>
        <tissue evidence="9">Muscle</tissue>
    </source>
</reference>
<feature type="region of interest" description="Disordered" evidence="8">
    <location>
        <begin position="72"/>
        <end position="104"/>
    </location>
</feature>
<keyword evidence="5 7" id="KW-0406">Ion transport</keyword>
<evidence type="ECO:0000313" key="10">
    <source>
        <dbReference type="Proteomes" id="UP001148018"/>
    </source>
</evidence>
<feature type="compositionally biased region" description="Pro residues" evidence="8">
    <location>
        <begin position="88"/>
        <end position="100"/>
    </location>
</feature>
<evidence type="ECO:0000256" key="8">
    <source>
        <dbReference type="SAM" id="MobiDB-lite"/>
    </source>
</evidence>
<dbReference type="CDD" id="cd20330">
    <property type="entry name" value="FXYD12"/>
    <property type="match status" value="1"/>
</dbReference>
<evidence type="ECO:0000256" key="7">
    <source>
        <dbReference type="RuleBase" id="RU364131"/>
    </source>
</evidence>
<keyword evidence="3 7" id="KW-0813">Transport</keyword>
<comment type="caution">
    <text evidence="9">The sequence shown here is derived from an EMBL/GenBank/DDBJ whole genome shotgun (WGS) entry which is preliminary data.</text>
</comment>
<dbReference type="AlphaFoldDB" id="A0A9Q0I7V8"/>
<protein>
    <recommendedName>
        <fullName evidence="7">FXYD domain-containing ion transport regulator</fullName>
    </recommendedName>
</protein>
<dbReference type="GO" id="GO:0006811">
    <property type="term" value="P:monoatomic ion transport"/>
    <property type="evidence" value="ECO:0007669"/>
    <property type="project" value="UniProtKB-KW"/>
</dbReference>
<organism evidence="9 10">
    <name type="scientific">Muraenolepis orangiensis</name>
    <name type="common">Patagonian moray cod</name>
    <dbReference type="NCBI Taxonomy" id="630683"/>
    <lineage>
        <taxon>Eukaryota</taxon>
        <taxon>Metazoa</taxon>
        <taxon>Chordata</taxon>
        <taxon>Craniata</taxon>
        <taxon>Vertebrata</taxon>
        <taxon>Euteleostomi</taxon>
        <taxon>Actinopterygii</taxon>
        <taxon>Neopterygii</taxon>
        <taxon>Teleostei</taxon>
        <taxon>Neoteleostei</taxon>
        <taxon>Acanthomorphata</taxon>
        <taxon>Zeiogadaria</taxon>
        <taxon>Gadariae</taxon>
        <taxon>Gadiformes</taxon>
        <taxon>Muraenolepidoidei</taxon>
        <taxon>Muraenolepididae</taxon>
        <taxon>Muraenolepis</taxon>
    </lineage>
</organism>
<dbReference type="GO" id="GO:0016020">
    <property type="term" value="C:membrane"/>
    <property type="evidence" value="ECO:0007669"/>
    <property type="project" value="UniProtKB-SubCell"/>
</dbReference>
<proteinExistence type="inferred from homology"/>
<dbReference type="InterPro" id="IPR000272">
    <property type="entry name" value="Ion-transport_regulator_FXYD"/>
</dbReference>
<dbReference type="Pfam" id="PF02038">
    <property type="entry name" value="ATP1G1_PLM_MAT8"/>
    <property type="match status" value="1"/>
</dbReference>
<evidence type="ECO:0000313" key="9">
    <source>
        <dbReference type="EMBL" id="KAJ3590262.1"/>
    </source>
</evidence>
<comment type="similarity">
    <text evidence="2 7">Belongs to the FXYD family.</text>
</comment>
<dbReference type="Proteomes" id="UP001148018">
    <property type="component" value="Unassembled WGS sequence"/>
</dbReference>
<comment type="subcellular location">
    <subcellularLocation>
        <location evidence="1">Membrane</location>
        <topology evidence="1">Single-pass membrane protein</topology>
    </subcellularLocation>
</comment>
<gene>
    <name evidence="9" type="ORF">NHX12_008216</name>
</gene>
<dbReference type="Gene3D" id="1.20.5.780">
    <property type="entry name" value="Single helix bin"/>
    <property type="match status" value="1"/>
</dbReference>